<dbReference type="AlphaFoldDB" id="A0A0F9M9E5"/>
<protein>
    <submittedName>
        <fullName evidence="2">Uncharacterized protein</fullName>
    </submittedName>
</protein>
<keyword evidence="1" id="KW-0812">Transmembrane</keyword>
<gene>
    <name evidence="2" type="ORF">LCGC14_1119030</name>
</gene>
<comment type="caution">
    <text evidence="2">The sequence shown here is derived from an EMBL/GenBank/DDBJ whole genome shotgun (WGS) entry which is preliminary data.</text>
</comment>
<organism evidence="2">
    <name type="scientific">marine sediment metagenome</name>
    <dbReference type="NCBI Taxonomy" id="412755"/>
    <lineage>
        <taxon>unclassified sequences</taxon>
        <taxon>metagenomes</taxon>
        <taxon>ecological metagenomes</taxon>
    </lineage>
</organism>
<name>A0A0F9M9E5_9ZZZZ</name>
<keyword evidence="1" id="KW-0472">Membrane</keyword>
<reference evidence="2" key="1">
    <citation type="journal article" date="2015" name="Nature">
        <title>Complex archaea that bridge the gap between prokaryotes and eukaryotes.</title>
        <authorList>
            <person name="Spang A."/>
            <person name="Saw J.H."/>
            <person name="Jorgensen S.L."/>
            <person name="Zaremba-Niedzwiedzka K."/>
            <person name="Martijn J."/>
            <person name="Lind A.E."/>
            <person name="van Eijk R."/>
            <person name="Schleper C."/>
            <person name="Guy L."/>
            <person name="Ettema T.J."/>
        </authorList>
    </citation>
    <scope>NUCLEOTIDE SEQUENCE</scope>
</reference>
<keyword evidence="1" id="KW-1133">Transmembrane helix</keyword>
<evidence type="ECO:0000313" key="2">
    <source>
        <dbReference type="EMBL" id="KKN02314.1"/>
    </source>
</evidence>
<accession>A0A0F9M9E5</accession>
<evidence type="ECO:0000256" key="1">
    <source>
        <dbReference type="SAM" id="Phobius"/>
    </source>
</evidence>
<proteinExistence type="predicted"/>
<sequence length="107" mass="12022">MTFMFCFFLALYFGASTFLLVFVKDEKDRIYILHHPFGGLMIFLFGPIIAAALHLVPSFRKAARAAIRAKKKVPRKSLHCCGAQGFGEPGDTCPGCEERFVRRNHAV</sequence>
<feature type="transmembrane region" description="Helical" evidence="1">
    <location>
        <begin position="33"/>
        <end position="56"/>
    </location>
</feature>
<dbReference type="EMBL" id="LAZR01005162">
    <property type="protein sequence ID" value="KKN02314.1"/>
    <property type="molecule type" value="Genomic_DNA"/>
</dbReference>